<dbReference type="PANTHER" id="PTHR43300">
    <property type="entry name" value="ACETYLTRANSFERASE"/>
    <property type="match status" value="1"/>
</dbReference>
<dbReference type="Proteomes" id="UP000198558">
    <property type="component" value="Unassembled WGS sequence"/>
</dbReference>
<protein>
    <submittedName>
        <fullName evidence="4">UDP-N-acetylbacillosamine N-acetyltransferase</fullName>
    </submittedName>
</protein>
<keyword evidence="5" id="KW-1185">Reference proteome</keyword>
<dbReference type="GeneID" id="78287770"/>
<feature type="domain" description="PglD N-terminal" evidence="3">
    <location>
        <begin position="2"/>
        <end position="74"/>
    </location>
</feature>
<evidence type="ECO:0000256" key="2">
    <source>
        <dbReference type="PIRSR" id="PIRSR620019-2"/>
    </source>
</evidence>
<dbReference type="EMBL" id="FOIN01000005">
    <property type="protein sequence ID" value="SET27932.1"/>
    <property type="molecule type" value="Genomic_DNA"/>
</dbReference>
<feature type="binding site" evidence="2">
    <location>
        <position position="139"/>
    </location>
    <ligand>
        <name>acetyl-CoA</name>
        <dbReference type="ChEBI" id="CHEBI:57288"/>
    </ligand>
</feature>
<dbReference type="SUPFAM" id="SSF51161">
    <property type="entry name" value="Trimeric LpxA-like enzymes"/>
    <property type="match status" value="1"/>
</dbReference>
<dbReference type="Gene3D" id="3.40.50.20">
    <property type="match status" value="1"/>
</dbReference>
<dbReference type="InterPro" id="IPR020019">
    <property type="entry name" value="AcTrfase_PglD-like"/>
</dbReference>
<dbReference type="RefSeq" id="WP_092352615.1">
    <property type="nucleotide sequence ID" value="NZ_FOIN01000005.1"/>
</dbReference>
<dbReference type="InterPro" id="IPR050179">
    <property type="entry name" value="Trans_hexapeptide_repeat"/>
</dbReference>
<dbReference type="Gene3D" id="2.160.10.10">
    <property type="entry name" value="Hexapeptide repeat proteins"/>
    <property type="match status" value="1"/>
</dbReference>
<feature type="active site" description="Proton acceptor" evidence="1">
    <location>
        <position position="130"/>
    </location>
</feature>
<proteinExistence type="predicted"/>
<dbReference type="CDD" id="cd03360">
    <property type="entry name" value="LbH_AT_putative"/>
    <property type="match status" value="1"/>
</dbReference>
<evidence type="ECO:0000256" key="1">
    <source>
        <dbReference type="PIRSR" id="PIRSR620019-1"/>
    </source>
</evidence>
<feature type="site" description="Increases basicity of active site His" evidence="1">
    <location>
        <position position="131"/>
    </location>
</feature>
<accession>A0A1I0D6S3</accession>
<feature type="binding site" evidence="2">
    <location>
        <position position="63"/>
    </location>
    <ligand>
        <name>substrate</name>
    </ligand>
</feature>
<organism evidence="4 5">
    <name type="scientific">Thomasclavelia cocleata</name>
    <dbReference type="NCBI Taxonomy" id="69824"/>
    <lineage>
        <taxon>Bacteria</taxon>
        <taxon>Bacillati</taxon>
        <taxon>Bacillota</taxon>
        <taxon>Erysipelotrichia</taxon>
        <taxon>Erysipelotrichales</taxon>
        <taxon>Coprobacillaceae</taxon>
        <taxon>Thomasclavelia</taxon>
    </lineage>
</organism>
<dbReference type="InterPro" id="IPR041561">
    <property type="entry name" value="PglD_N"/>
</dbReference>
<dbReference type="Pfam" id="PF17836">
    <property type="entry name" value="PglD_N"/>
    <property type="match status" value="1"/>
</dbReference>
<dbReference type="InterPro" id="IPR011004">
    <property type="entry name" value="Trimer_LpxA-like_sf"/>
</dbReference>
<keyword evidence="4" id="KW-0808">Transferase</keyword>
<feature type="binding site" evidence="2">
    <location>
        <begin position="28"/>
        <end position="29"/>
    </location>
    <ligand>
        <name>substrate</name>
    </ligand>
</feature>
<gene>
    <name evidence="4" type="ORF">SAMN04489758_10543</name>
</gene>
<reference evidence="5" key="1">
    <citation type="submission" date="2016-10" db="EMBL/GenBank/DDBJ databases">
        <authorList>
            <person name="Varghese N."/>
            <person name="Submissions S."/>
        </authorList>
    </citation>
    <scope>NUCLEOTIDE SEQUENCE [LARGE SCALE GENOMIC DNA]</scope>
    <source>
        <strain evidence="5">DSM 1551</strain>
    </source>
</reference>
<evidence type="ECO:0000259" key="3">
    <source>
        <dbReference type="Pfam" id="PF17836"/>
    </source>
</evidence>
<dbReference type="OrthoDB" id="9801456at2"/>
<sequence length="188" mass="21090">MLIVGAGGHGRCCLDIAREYYDHIAFLDDNHINNMINDCKVIGQIDDMRLYCSEYKDIVIAIGNNKLRKQLFNKAVELGYNLISLISNKSIISNYANIDKGTVVFPNAVIEANVTVGKGCIISTGAIIDHDAVVGDYCHINALAVVSSMTKITEYTKVDYGQVYRKKDMDETWKEEYVKQFGEEPSFF</sequence>
<evidence type="ECO:0000313" key="5">
    <source>
        <dbReference type="Proteomes" id="UP000198558"/>
    </source>
</evidence>
<dbReference type="PANTHER" id="PTHR43300:SF7">
    <property type="entry name" value="UDP-N-ACETYLBACILLOSAMINE N-ACETYLTRANSFERASE"/>
    <property type="match status" value="1"/>
</dbReference>
<dbReference type="GO" id="GO:0016740">
    <property type="term" value="F:transferase activity"/>
    <property type="evidence" value="ECO:0007669"/>
    <property type="project" value="UniProtKB-KW"/>
</dbReference>
<dbReference type="AlphaFoldDB" id="A0A1I0D6S3"/>
<evidence type="ECO:0000313" key="4">
    <source>
        <dbReference type="EMBL" id="SET27932.1"/>
    </source>
</evidence>
<name>A0A1I0D6S3_9FIRM</name>